<proteinExistence type="predicted"/>
<dbReference type="OrthoDB" id="1914839at2759"/>
<comment type="caution">
    <text evidence="2">The sequence shown here is derived from an EMBL/GenBank/DDBJ whole genome shotgun (WGS) entry which is preliminary data.</text>
</comment>
<reference evidence="2 3" key="1">
    <citation type="submission" date="2017-03" db="EMBL/GenBank/DDBJ databases">
        <title>Genomes of endolithic fungi from Antarctica.</title>
        <authorList>
            <person name="Coleine C."/>
            <person name="Masonjones S."/>
            <person name="Stajich J.E."/>
        </authorList>
    </citation>
    <scope>NUCLEOTIDE SEQUENCE [LARGE SCALE GENOMIC DNA]</scope>
    <source>
        <strain evidence="2 3">CCFEE 5187</strain>
    </source>
</reference>
<feature type="region of interest" description="Disordered" evidence="1">
    <location>
        <begin position="372"/>
        <end position="402"/>
    </location>
</feature>
<dbReference type="STRING" id="331657.A0A4U0XKV9"/>
<dbReference type="Pfam" id="PF13432">
    <property type="entry name" value="TPR_16"/>
    <property type="match status" value="1"/>
</dbReference>
<accession>A0A4U0XKV9</accession>
<feature type="region of interest" description="Disordered" evidence="1">
    <location>
        <begin position="1"/>
        <end position="37"/>
    </location>
</feature>
<dbReference type="SUPFAM" id="SSF48452">
    <property type="entry name" value="TPR-like"/>
    <property type="match status" value="2"/>
</dbReference>
<dbReference type="AlphaFoldDB" id="A0A4U0XKV9"/>
<dbReference type="Proteomes" id="UP000308768">
    <property type="component" value="Unassembled WGS sequence"/>
</dbReference>
<feature type="compositionally biased region" description="Acidic residues" evidence="1">
    <location>
        <begin position="376"/>
        <end position="402"/>
    </location>
</feature>
<organism evidence="2 3">
    <name type="scientific">Cryomyces minteri</name>
    <dbReference type="NCBI Taxonomy" id="331657"/>
    <lineage>
        <taxon>Eukaryota</taxon>
        <taxon>Fungi</taxon>
        <taxon>Dikarya</taxon>
        <taxon>Ascomycota</taxon>
        <taxon>Pezizomycotina</taxon>
        <taxon>Dothideomycetes</taxon>
        <taxon>Dothideomycetes incertae sedis</taxon>
        <taxon>Cryomyces</taxon>
    </lineage>
</organism>
<gene>
    <name evidence="2" type="ORF">B0A49_01302</name>
</gene>
<evidence type="ECO:0000313" key="2">
    <source>
        <dbReference type="EMBL" id="TKA76897.1"/>
    </source>
</evidence>
<sequence>MAKTKPEQRPQNSTRRNKKPGSEKQKQKKQKPEETPEILYAQAISFLETSQPEEALGAAQRLLALVQPTPERTLQSLPALNLLGEINVELGDVGAAREYFDIAVSLDSRGQIPETQGGGAEKFLWLAQLCENGGAESVGWFEKGAIVLKREILELEDGEQDEGVLVLLEEKRRKLANALCGVVEVYMTDLSWEEDAETRCESLVTEALLVAPEDPEVLQTLASVRISQTKLDDARAALARSTALWKDLEPEDPKVPDFPTRISLARLLMEVDMEEEAMEVLERLVAEDDSSVEAWYLGGWCLHLIGEKKRIQVNGAVQDAESRESREVRAILKSSRDWLQNSLRLYQMLEYEDERLRDHALELVAGLNQILGEPAADGEEDADEDGWEDDDVSDRDEDMEGT</sequence>
<dbReference type="EMBL" id="NAJN01000214">
    <property type="protein sequence ID" value="TKA76897.1"/>
    <property type="molecule type" value="Genomic_DNA"/>
</dbReference>
<keyword evidence="3" id="KW-1185">Reference proteome</keyword>
<evidence type="ECO:0000313" key="3">
    <source>
        <dbReference type="Proteomes" id="UP000308768"/>
    </source>
</evidence>
<dbReference type="CDD" id="cd24142">
    <property type="entry name" value="ACL4-like"/>
    <property type="match status" value="1"/>
</dbReference>
<dbReference type="InterPro" id="IPR011990">
    <property type="entry name" value="TPR-like_helical_dom_sf"/>
</dbReference>
<name>A0A4U0XKV9_9PEZI</name>
<feature type="compositionally biased region" description="Basic and acidic residues" evidence="1">
    <location>
        <begin position="20"/>
        <end position="34"/>
    </location>
</feature>
<dbReference type="Gene3D" id="1.25.40.10">
    <property type="entry name" value="Tetratricopeptide repeat domain"/>
    <property type="match status" value="2"/>
</dbReference>
<evidence type="ECO:0000256" key="1">
    <source>
        <dbReference type="SAM" id="MobiDB-lite"/>
    </source>
</evidence>
<protein>
    <submittedName>
        <fullName evidence="2">Uncharacterized protein</fullName>
    </submittedName>
</protein>